<evidence type="ECO:0000313" key="5">
    <source>
        <dbReference type="Proteomes" id="UP000245535"/>
    </source>
</evidence>
<protein>
    <submittedName>
        <fullName evidence="4">Ribosomal protein S18 acetylase RimI-like enzyme</fullName>
    </submittedName>
</protein>
<reference evidence="4 5" key="1">
    <citation type="submission" date="2018-03" db="EMBL/GenBank/DDBJ databases">
        <title>Genomic Encyclopedia of Archaeal and Bacterial Type Strains, Phase II (KMG-II): from individual species to whole genera.</title>
        <authorList>
            <person name="Goeker M."/>
        </authorList>
    </citation>
    <scope>NUCLEOTIDE SEQUENCE [LARGE SCALE GENOMIC DNA]</scope>
    <source>
        <strain evidence="4 5">DSM 28229</strain>
    </source>
</reference>
<dbReference type="OrthoDB" id="4228396at2"/>
<dbReference type="InterPro" id="IPR016181">
    <property type="entry name" value="Acyl_CoA_acyltransferase"/>
</dbReference>
<dbReference type="CDD" id="cd04301">
    <property type="entry name" value="NAT_SF"/>
    <property type="match status" value="1"/>
</dbReference>
<dbReference type="InterPro" id="IPR000182">
    <property type="entry name" value="GNAT_dom"/>
</dbReference>
<dbReference type="Gene3D" id="3.40.630.30">
    <property type="match status" value="1"/>
</dbReference>
<evidence type="ECO:0000313" key="4">
    <source>
        <dbReference type="EMBL" id="PWJ38549.1"/>
    </source>
</evidence>
<evidence type="ECO:0000256" key="2">
    <source>
        <dbReference type="ARBA" id="ARBA00023315"/>
    </source>
</evidence>
<dbReference type="EMBL" id="QGDO01000007">
    <property type="protein sequence ID" value="PWJ38549.1"/>
    <property type="molecule type" value="Genomic_DNA"/>
</dbReference>
<feature type="domain" description="N-acetyltransferase" evidence="3">
    <location>
        <begin position="1"/>
        <end position="165"/>
    </location>
</feature>
<gene>
    <name evidence="4" type="ORF">BC781_107139</name>
</gene>
<keyword evidence="4" id="KW-0689">Ribosomal protein</keyword>
<dbReference type="GO" id="GO:0016747">
    <property type="term" value="F:acyltransferase activity, transferring groups other than amino-acyl groups"/>
    <property type="evidence" value="ECO:0007669"/>
    <property type="project" value="InterPro"/>
</dbReference>
<dbReference type="PANTHER" id="PTHR43420:SF44">
    <property type="entry name" value="ACETYLTRANSFERASE YPEA"/>
    <property type="match status" value="1"/>
</dbReference>
<evidence type="ECO:0000256" key="1">
    <source>
        <dbReference type="ARBA" id="ARBA00022679"/>
    </source>
</evidence>
<keyword evidence="1" id="KW-0808">Transferase</keyword>
<accession>A0A315Z5R9</accession>
<dbReference type="Pfam" id="PF00583">
    <property type="entry name" value="Acetyltransf_1"/>
    <property type="match status" value="1"/>
</dbReference>
<dbReference type="AlphaFoldDB" id="A0A315Z5R9"/>
<evidence type="ECO:0000259" key="3">
    <source>
        <dbReference type="PROSITE" id="PS51186"/>
    </source>
</evidence>
<dbReference type="PANTHER" id="PTHR43420">
    <property type="entry name" value="ACETYLTRANSFERASE"/>
    <property type="match status" value="1"/>
</dbReference>
<dbReference type="RefSeq" id="WP_109621715.1">
    <property type="nucleotide sequence ID" value="NZ_QGDO01000007.1"/>
</dbReference>
<keyword evidence="4" id="KW-0687">Ribonucleoprotein</keyword>
<dbReference type="GO" id="GO:0005840">
    <property type="term" value="C:ribosome"/>
    <property type="evidence" value="ECO:0007669"/>
    <property type="project" value="UniProtKB-KW"/>
</dbReference>
<dbReference type="SUPFAM" id="SSF55729">
    <property type="entry name" value="Acyl-CoA N-acyltransferases (Nat)"/>
    <property type="match status" value="1"/>
</dbReference>
<keyword evidence="2" id="KW-0012">Acyltransferase</keyword>
<comment type="caution">
    <text evidence="4">The sequence shown here is derived from an EMBL/GenBank/DDBJ whole genome shotgun (WGS) entry which is preliminary data.</text>
</comment>
<organism evidence="4 5">
    <name type="scientific">Sediminitomix flava</name>
    <dbReference type="NCBI Taxonomy" id="379075"/>
    <lineage>
        <taxon>Bacteria</taxon>
        <taxon>Pseudomonadati</taxon>
        <taxon>Bacteroidota</taxon>
        <taxon>Cytophagia</taxon>
        <taxon>Cytophagales</taxon>
        <taxon>Flammeovirgaceae</taxon>
        <taxon>Sediminitomix</taxon>
    </lineage>
</organism>
<dbReference type="PROSITE" id="PS51186">
    <property type="entry name" value="GNAT"/>
    <property type="match status" value="1"/>
</dbReference>
<keyword evidence="5" id="KW-1185">Reference proteome</keyword>
<dbReference type="InterPro" id="IPR050680">
    <property type="entry name" value="YpeA/RimI_acetyltransf"/>
</dbReference>
<sequence>MEYKFLNQVSIETVQQCMQDSFADYELDMSYMTVDVMKHRNTICRNAPECSVGAFDNGKMVGFLNVGIDYLNDELVAFDGGTGVVKAFRGKGIAGKMFEKSLLSIKEKGIHSFYLEVLQSNEAAIKAYEKEGFRIVQNFKCYNISVSDFKGKINELDNLAIKSIPLEEIGKYWHFITKPVSWEHMFSGLQAVEKDLNIYAAFHNHDCIGFIVYSKVLCWITAIGIHPNYTNQKVLVEQLLGKLFSTIQPSRPKISLNNLEEADQLNDIIVSLGFENTVDQYEMMTSI</sequence>
<proteinExistence type="predicted"/>
<name>A0A315Z5R9_SEDFL</name>
<dbReference type="Proteomes" id="UP000245535">
    <property type="component" value="Unassembled WGS sequence"/>
</dbReference>